<accession>A0A5J4W4I3</accession>
<keyword evidence="1" id="KW-0175">Coiled coil</keyword>
<name>A0A5J4W4I3_9EUKA</name>
<gene>
    <name evidence="2" type="ORF">EZS28_014677</name>
</gene>
<feature type="coiled-coil region" evidence="1">
    <location>
        <begin position="64"/>
        <end position="179"/>
    </location>
</feature>
<proteinExistence type="predicted"/>
<comment type="caution">
    <text evidence="2">The sequence shown here is derived from an EMBL/GenBank/DDBJ whole genome shotgun (WGS) entry which is preliminary data.</text>
</comment>
<dbReference type="AlphaFoldDB" id="A0A5J4W4I3"/>
<sequence length="228" mass="27395">MQQRVDEIEEKIGVKDILIESLTKDVSKWKGESQRLKNENLDFEKREFELKKQLQLFENERLRMNFVSDQIEEQTNDLKEEIEQFRNEIAEKDDAIEHAQKNLDDFRQQYVLLKRTLDEAVRGQQEERTKRVNIEIQLQKNELSDERKRAAEEATREQIADIRTQIRELEEELRLRDTEAYEHKCQIEMLVSQRDEALHREAAEKKKAEDLTTRLNEILRSVLDTVKK</sequence>
<reference evidence="2 3" key="1">
    <citation type="submission" date="2019-03" db="EMBL/GenBank/DDBJ databases">
        <title>Single cell metagenomics reveals metabolic interactions within the superorganism composed of flagellate Streblomastix strix and complex community of Bacteroidetes bacteria on its surface.</title>
        <authorList>
            <person name="Treitli S.C."/>
            <person name="Kolisko M."/>
            <person name="Husnik F."/>
            <person name="Keeling P."/>
            <person name="Hampl V."/>
        </authorList>
    </citation>
    <scope>NUCLEOTIDE SEQUENCE [LARGE SCALE GENOMIC DNA]</scope>
    <source>
        <strain evidence="2">ST1C</strain>
    </source>
</reference>
<organism evidence="2 3">
    <name type="scientific">Streblomastix strix</name>
    <dbReference type="NCBI Taxonomy" id="222440"/>
    <lineage>
        <taxon>Eukaryota</taxon>
        <taxon>Metamonada</taxon>
        <taxon>Preaxostyla</taxon>
        <taxon>Oxymonadida</taxon>
        <taxon>Streblomastigidae</taxon>
        <taxon>Streblomastix</taxon>
    </lineage>
</organism>
<protein>
    <submittedName>
        <fullName evidence="2">Uncharacterized protein</fullName>
    </submittedName>
</protein>
<dbReference type="Proteomes" id="UP000324800">
    <property type="component" value="Unassembled WGS sequence"/>
</dbReference>
<evidence type="ECO:0000256" key="1">
    <source>
        <dbReference type="SAM" id="Coils"/>
    </source>
</evidence>
<evidence type="ECO:0000313" key="2">
    <source>
        <dbReference type="EMBL" id="KAA6389797.1"/>
    </source>
</evidence>
<dbReference type="EMBL" id="SNRW01003457">
    <property type="protein sequence ID" value="KAA6389797.1"/>
    <property type="molecule type" value="Genomic_DNA"/>
</dbReference>
<evidence type="ECO:0000313" key="3">
    <source>
        <dbReference type="Proteomes" id="UP000324800"/>
    </source>
</evidence>